<dbReference type="Proteomes" id="UP001177003">
    <property type="component" value="Chromosome 2"/>
</dbReference>
<dbReference type="EMBL" id="OX465078">
    <property type="protein sequence ID" value="CAI9270611.1"/>
    <property type="molecule type" value="Genomic_DNA"/>
</dbReference>
<comment type="similarity">
    <text evidence="2">Belongs to the IQD family.</text>
</comment>
<organism evidence="6 7">
    <name type="scientific">Lactuca saligna</name>
    <name type="common">Willowleaf lettuce</name>
    <dbReference type="NCBI Taxonomy" id="75948"/>
    <lineage>
        <taxon>Eukaryota</taxon>
        <taxon>Viridiplantae</taxon>
        <taxon>Streptophyta</taxon>
        <taxon>Embryophyta</taxon>
        <taxon>Tracheophyta</taxon>
        <taxon>Spermatophyta</taxon>
        <taxon>Magnoliopsida</taxon>
        <taxon>eudicotyledons</taxon>
        <taxon>Gunneridae</taxon>
        <taxon>Pentapetalae</taxon>
        <taxon>asterids</taxon>
        <taxon>campanulids</taxon>
        <taxon>Asterales</taxon>
        <taxon>Asteraceae</taxon>
        <taxon>Cichorioideae</taxon>
        <taxon>Cichorieae</taxon>
        <taxon>Lactucinae</taxon>
        <taxon>Lactuca</taxon>
    </lineage>
</organism>
<dbReference type="GO" id="GO:0005516">
    <property type="term" value="F:calmodulin binding"/>
    <property type="evidence" value="ECO:0007669"/>
    <property type="project" value="UniProtKB-KW"/>
</dbReference>
<feature type="compositionally biased region" description="Basic and acidic residues" evidence="4">
    <location>
        <begin position="30"/>
        <end position="40"/>
    </location>
</feature>
<accession>A0AA35V4E4</accession>
<evidence type="ECO:0000313" key="7">
    <source>
        <dbReference type="Proteomes" id="UP001177003"/>
    </source>
</evidence>
<evidence type="ECO:0000256" key="4">
    <source>
        <dbReference type="SAM" id="MobiDB-lite"/>
    </source>
</evidence>
<feature type="region of interest" description="Disordered" evidence="4">
    <location>
        <begin position="267"/>
        <end position="354"/>
    </location>
</feature>
<dbReference type="Gene3D" id="1.20.5.190">
    <property type="match status" value="1"/>
</dbReference>
<feature type="domain" description="DUF4005" evidence="5">
    <location>
        <begin position="506"/>
        <end position="571"/>
    </location>
</feature>
<feature type="compositionally biased region" description="Low complexity" evidence="4">
    <location>
        <begin position="574"/>
        <end position="583"/>
    </location>
</feature>
<proteinExistence type="inferred from homology"/>
<feature type="compositionally biased region" description="Basic and acidic residues" evidence="4">
    <location>
        <begin position="588"/>
        <end position="597"/>
    </location>
</feature>
<evidence type="ECO:0000259" key="5">
    <source>
        <dbReference type="Pfam" id="PF13178"/>
    </source>
</evidence>
<dbReference type="Pfam" id="PF00612">
    <property type="entry name" value="IQ"/>
    <property type="match status" value="2"/>
</dbReference>
<evidence type="ECO:0000313" key="6">
    <source>
        <dbReference type="EMBL" id="CAI9270611.1"/>
    </source>
</evidence>
<feature type="compositionally biased region" description="Basic and acidic residues" evidence="4">
    <location>
        <begin position="436"/>
        <end position="460"/>
    </location>
</feature>
<evidence type="ECO:0000256" key="2">
    <source>
        <dbReference type="ARBA" id="ARBA00024341"/>
    </source>
</evidence>
<dbReference type="PANTHER" id="PTHR32295:SF228">
    <property type="entry name" value="IQ MOTIF, EF-HAND BINDING, P-LOOP CONTAINING NUCLEOSIDE TRIPHOSPHATE HYDROLASE"/>
    <property type="match status" value="1"/>
</dbReference>
<name>A0AA35V4E4_LACSI</name>
<reference evidence="6" key="1">
    <citation type="submission" date="2023-04" db="EMBL/GenBank/DDBJ databases">
        <authorList>
            <person name="Vijverberg K."/>
            <person name="Xiong W."/>
            <person name="Schranz E."/>
        </authorList>
    </citation>
    <scope>NUCLEOTIDE SEQUENCE</scope>
</reference>
<comment type="subunit">
    <text evidence="3">Binds to multiple calmodulin (CaM) in the presence of Ca(2+) and CaM-like proteins.</text>
</comment>
<feature type="compositionally biased region" description="Polar residues" evidence="4">
    <location>
        <begin position="462"/>
        <end position="472"/>
    </location>
</feature>
<gene>
    <name evidence="6" type="ORF">LSALG_LOCUS10913</name>
</gene>
<dbReference type="InterPro" id="IPR025064">
    <property type="entry name" value="DUF4005"/>
</dbReference>
<protein>
    <recommendedName>
        <fullName evidence="5">DUF4005 domain-containing protein</fullName>
    </recommendedName>
</protein>
<evidence type="ECO:0000256" key="1">
    <source>
        <dbReference type="ARBA" id="ARBA00022860"/>
    </source>
</evidence>
<dbReference type="PANTHER" id="PTHR32295">
    <property type="entry name" value="IQ-DOMAIN 5-RELATED"/>
    <property type="match status" value="1"/>
</dbReference>
<dbReference type="InterPro" id="IPR000048">
    <property type="entry name" value="IQ_motif_EF-hand-BS"/>
</dbReference>
<dbReference type="Pfam" id="PF13178">
    <property type="entry name" value="DUF4005"/>
    <property type="match status" value="1"/>
</dbReference>
<dbReference type="PROSITE" id="PS50096">
    <property type="entry name" value="IQ"/>
    <property type="match status" value="1"/>
</dbReference>
<feature type="region of interest" description="Disordered" evidence="4">
    <location>
        <begin position="367"/>
        <end position="597"/>
    </location>
</feature>
<feature type="compositionally biased region" description="Low complexity" evidence="4">
    <location>
        <begin position="506"/>
        <end position="517"/>
    </location>
</feature>
<keyword evidence="1" id="KW-0112">Calmodulin-binding</keyword>
<feature type="compositionally biased region" description="Polar residues" evidence="4">
    <location>
        <begin position="404"/>
        <end position="424"/>
    </location>
</feature>
<evidence type="ECO:0000256" key="3">
    <source>
        <dbReference type="ARBA" id="ARBA00024378"/>
    </source>
</evidence>
<feature type="region of interest" description="Disordered" evidence="4">
    <location>
        <begin position="17"/>
        <end position="44"/>
    </location>
</feature>
<keyword evidence="7" id="KW-1185">Reference proteome</keyword>
<dbReference type="AlphaFoldDB" id="A0AA35V4E4"/>
<sequence length="597" mass="66224">MGRSSGYCFKIIACGGSSESVDRDDLDASTENKETPDKRGWSFRKKSSGHRVLSNTVNVITEIPSSDDKKSSEPVIINSEEIISEKTSTNQWTETEEFSRVSTSNTKDNVVTNLVTKAVDEDEIKFDSSPDESSIIIIQTAVRKFLAEREVLRHKKVVKLQAVVRGHLVRCRAAGTLRCIQAIVRMQTLVRSRHSIKRLSIGEKGIKDSNTKPHPTYISIEKLLSNRFTNQLIQSTPQTKQINIKCDPSNQEEDPTWKWLQRWTSFSSPVSSPEVKPLTTASTPPVSEAEPPKRPPKRAATEQADSEGRKSVFGSRKTTNPSFIAAQSKFEELTSKTTTEPPPPPAAPKTAAPPVYESLKAVRTAGSECGTELSVTSMLDSPDPSESENIETTESTHDLLGTELTHSITIPPETNNLIINQITKSPLEPESQRTPSSERKSSSDIKPRKASSEKEKEKPKMWSNSKKLSSPRGSLENLPKEGKSGKRRNSFGSQSSEIDNQEARDSSYSNSNSNSNYIPSYMQVTESARAKALNSSPRLSPDVQGKEKDAYLKKRHSMPGAVNSRHDSPRLKRSSPQSQQGQQTTKGNESRERKWQT</sequence>